<dbReference type="eggNOG" id="ENOG5032SS0">
    <property type="taxonomic scope" value="Bacteria"/>
</dbReference>
<feature type="domain" description="YMGG-like Gly-zipper" evidence="1">
    <location>
        <begin position="27"/>
        <end position="70"/>
    </location>
</feature>
<dbReference type="OrthoDB" id="9808743at2"/>
<reference evidence="2 3" key="1">
    <citation type="journal article" date="2009" name="J. Bacteriol.">
        <title>Complete and draft genome sequences of six members of the Aquificales.</title>
        <authorList>
            <person name="Reysenbach A.L."/>
            <person name="Hamamura N."/>
            <person name="Podar M."/>
            <person name="Griffiths E."/>
            <person name="Ferreira S."/>
            <person name="Hochstein R."/>
            <person name="Heidelberg J."/>
            <person name="Johnson J."/>
            <person name="Mead D."/>
            <person name="Pohorille A."/>
            <person name="Sarmiento M."/>
            <person name="Schweighofer K."/>
            <person name="Seshadri R."/>
            <person name="Voytek M.A."/>
        </authorList>
    </citation>
    <scope>NUCLEOTIDE SEQUENCE [LARGE SCALE GENOMIC DNA]</scope>
    <source>
        <strain evidence="3">Az-Fu1 / DSM 15241 / OCM 825</strain>
    </source>
</reference>
<dbReference type="STRING" id="204536.SULAZ_1167"/>
<dbReference type="KEGG" id="saf:SULAZ_1167"/>
<sequence>MKKVVALTLAGSILLASCAEYYRPSQSTYEGGLIGAITGATAGAILTQNNKWKGGVIGGVIGAIAGATIAEISKRGAVEAVQTGQPVRYQTEDGRAVYEAKPLGYDAKTRCHKVQEKIYENGKLVKDQIKEVCESEKVEQKY</sequence>
<dbReference type="Proteomes" id="UP000001369">
    <property type="component" value="Chromosome"/>
</dbReference>
<dbReference type="PROSITE" id="PS51257">
    <property type="entry name" value="PROKAR_LIPOPROTEIN"/>
    <property type="match status" value="1"/>
</dbReference>
<dbReference type="Pfam" id="PF13441">
    <property type="entry name" value="Gly-zipper_YMGG"/>
    <property type="match status" value="1"/>
</dbReference>
<gene>
    <name evidence="2" type="ordered locus">SULAZ_1167</name>
</gene>
<accession>C1DVK1</accession>
<dbReference type="HOGENOM" id="CLU_150578_0_0_0"/>
<dbReference type="EMBL" id="CP001229">
    <property type="protein sequence ID" value="ACN98571.1"/>
    <property type="molecule type" value="Genomic_DNA"/>
</dbReference>
<name>C1DVK1_SULAA</name>
<dbReference type="AlphaFoldDB" id="C1DVK1"/>
<keyword evidence="3" id="KW-1185">Reference proteome</keyword>
<dbReference type="RefSeq" id="WP_012673894.1">
    <property type="nucleotide sequence ID" value="NC_012438.1"/>
</dbReference>
<dbReference type="InterPro" id="IPR027367">
    <property type="entry name" value="Gly-zipper_YMGG"/>
</dbReference>
<evidence type="ECO:0000259" key="1">
    <source>
        <dbReference type="Pfam" id="PF13441"/>
    </source>
</evidence>
<organism evidence="2 3">
    <name type="scientific">Sulfurihydrogenibium azorense (strain DSM 15241 / OCM 825 / Az-Fu1)</name>
    <dbReference type="NCBI Taxonomy" id="204536"/>
    <lineage>
        <taxon>Bacteria</taxon>
        <taxon>Pseudomonadati</taxon>
        <taxon>Aquificota</taxon>
        <taxon>Aquificia</taxon>
        <taxon>Aquificales</taxon>
        <taxon>Hydrogenothermaceae</taxon>
        <taxon>Sulfurihydrogenibium</taxon>
    </lineage>
</organism>
<protein>
    <submittedName>
        <fullName evidence="2">Putative lipoprotein</fullName>
    </submittedName>
</protein>
<evidence type="ECO:0000313" key="2">
    <source>
        <dbReference type="EMBL" id="ACN98571.1"/>
    </source>
</evidence>
<keyword evidence="2" id="KW-0449">Lipoprotein</keyword>
<proteinExistence type="predicted"/>
<evidence type="ECO:0000313" key="3">
    <source>
        <dbReference type="Proteomes" id="UP000001369"/>
    </source>
</evidence>